<dbReference type="SUPFAM" id="SSF47413">
    <property type="entry name" value="lambda repressor-like DNA-binding domains"/>
    <property type="match status" value="1"/>
</dbReference>
<dbReference type="GeneID" id="98660034"/>
<dbReference type="AlphaFoldDB" id="A0AAW4VU22"/>
<gene>
    <name evidence="2" type="ORF">LKD22_04495</name>
</gene>
<evidence type="ECO:0000259" key="1">
    <source>
        <dbReference type="Pfam" id="PF13443"/>
    </source>
</evidence>
<organism evidence="2 3">
    <name type="scientific">Agathobaculum butyriciproducens</name>
    <dbReference type="NCBI Taxonomy" id="1628085"/>
    <lineage>
        <taxon>Bacteria</taxon>
        <taxon>Bacillati</taxon>
        <taxon>Bacillota</taxon>
        <taxon>Clostridia</taxon>
        <taxon>Eubacteriales</taxon>
        <taxon>Butyricicoccaceae</taxon>
        <taxon>Agathobaculum</taxon>
    </lineage>
</organism>
<dbReference type="EMBL" id="JAJEPX010000009">
    <property type="protein sequence ID" value="MCC2176394.1"/>
    <property type="molecule type" value="Genomic_DNA"/>
</dbReference>
<dbReference type="GO" id="GO:0003677">
    <property type="term" value="F:DNA binding"/>
    <property type="evidence" value="ECO:0007669"/>
    <property type="project" value="InterPro"/>
</dbReference>
<proteinExistence type="predicted"/>
<dbReference type="InterPro" id="IPR001387">
    <property type="entry name" value="Cro/C1-type_HTH"/>
</dbReference>
<dbReference type="Proteomes" id="UP001298753">
    <property type="component" value="Unassembled WGS sequence"/>
</dbReference>
<dbReference type="RefSeq" id="WP_227600358.1">
    <property type="nucleotide sequence ID" value="NZ_JAJEPX010000009.1"/>
</dbReference>
<evidence type="ECO:0000313" key="2">
    <source>
        <dbReference type="EMBL" id="MCC2176394.1"/>
    </source>
</evidence>
<keyword evidence="3" id="KW-1185">Reference proteome</keyword>
<feature type="domain" description="HTH cro/C1-type" evidence="1">
    <location>
        <begin position="11"/>
        <end position="66"/>
    </location>
</feature>
<reference evidence="2 3" key="1">
    <citation type="submission" date="2021-10" db="EMBL/GenBank/DDBJ databases">
        <title>Anaerobic single-cell dispensing facilitates the cultivation of human gut bacteria.</title>
        <authorList>
            <person name="Afrizal A."/>
        </authorList>
    </citation>
    <scope>NUCLEOTIDE SEQUENCE [LARGE SCALE GENOMIC DNA]</scope>
    <source>
        <strain evidence="2 3">CLA-AA-H270</strain>
    </source>
</reference>
<dbReference type="InterPro" id="IPR010982">
    <property type="entry name" value="Lambda_DNA-bd_dom_sf"/>
</dbReference>
<dbReference type="Pfam" id="PF13443">
    <property type="entry name" value="HTH_26"/>
    <property type="match status" value="1"/>
</dbReference>
<protein>
    <submittedName>
        <fullName evidence="2">Helix-turn-helix domain-containing protein</fullName>
    </submittedName>
</protein>
<evidence type="ECO:0000313" key="3">
    <source>
        <dbReference type="Proteomes" id="UP001298753"/>
    </source>
</evidence>
<sequence>MISYAPFYRTLLEKGVTEYHLIYKQGFSANILHRMKHGKTITLKTLDTLCFILNCGVSDIIEYIPDE</sequence>
<comment type="caution">
    <text evidence="2">The sequence shown here is derived from an EMBL/GenBank/DDBJ whole genome shotgun (WGS) entry which is preliminary data.</text>
</comment>
<name>A0AAW4VU22_9FIRM</name>
<accession>A0AAW4VU22</accession>